<accession>A0AAU8K478</accession>
<protein>
    <submittedName>
        <fullName evidence="1">Uncharacterized protein</fullName>
    </submittedName>
</protein>
<proteinExistence type="predicted"/>
<name>A0AAU8K478_9ACTN</name>
<evidence type="ECO:0000313" key="1">
    <source>
        <dbReference type="EMBL" id="XCM82060.1"/>
    </source>
</evidence>
<dbReference type="AlphaFoldDB" id="A0AAU8K478"/>
<sequence length="51" mass="4828">MAVLRRIALRSGASVLLAAGVVVVAVGAAAPAPATVPSAGASSQTGDLIWG</sequence>
<dbReference type="EMBL" id="CP159872">
    <property type="protein sequence ID" value="XCM82060.1"/>
    <property type="molecule type" value="Genomic_DNA"/>
</dbReference>
<reference evidence="1" key="1">
    <citation type="submission" date="2024-06" db="EMBL/GenBank/DDBJ databases">
        <title>The genome sequences of Kitasatospora sp. strain HUAS MG31.</title>
        <authorList>
            <person name="Mo P."/>
        </authorList>
    </citation>
    <scope>NUCLEOTIDE SEQUENCE</scope>
    <source>
        <strain evidence="1">HUAS MG31</strain>
    </source>
</reference>
<gene>
    <name evidence="1" type="ORF">ABWK59_25740</name>
</gene>
<dbReference type="RefSeq" id="WP_354642986.1">
    <property type="nucleotide sequence ID" value="NZ_CP159872.1"/>
</dbReference>
<dbReference type="KEGG" id="kcm:ABWK59_25740"/>
<organism evidence="1">
    <name type="scientific">Kitasatospora camelliae</name>
    <dbReference type="NCBI Taxonomy" id="3156397"/>
    <lineage>
        <taxon>Bacteria</taxon>
        <taxon>Bacillati</taxon>
        <taxon>Actinomycetota</taxon>
        <taxon>Actinomycetes</taxon>
        <taxon>Kitasatosporales</taxon>
        <taxon>Streptomycetaceae</taxon>
        <taxon>Kitasatospora</taxon>
    </lineage>
</organism>